<keyword evidence="3" id="KW-1185">Reference proteome</keyword>
<name>A0A0B2VXZ8_TOXCA</name>
<keyword evidence="1" id="KW-0812">Transmembrane</keyword>
<reference evidence="2 3" key="1">
    <citation type="submission" date="2014-11" db="EMBL/GenBank/DDBJ databases">
        <title>Genetic blueprint of the zoonotic pathogen Toxocara canis.</title>
        <authorList>
            <person name="Zhu X.-Q."/>
            <person name="Korhonen P.K."/>
            <person name="Cai H."/>
            <person name="Young N.D."/>
            <person name="Nejsum P."/>
            <person name="von Samson-Himmelstjerna G."/>
            <person name="Boag P.R."/>
            <person name="Tan P."/>
            <person name="Li Q."/>
            <person name="Min J."/>
            <person name="Yang Y."/>
            <person name="Wang X."/>
            <person name="Fang X."/>
            <person name="Hall R.S."/>
            <person name="Hofmann A."/>
            <person name="Sternberg P.W."/>
            <person name="Jex A.R."/>
            <person name="Gasser R.B."/>
        </authorList>
    </citation>
    <scope>NUCLEOTIDE SEQUENCE [LARGE SCALE GENOMIC DNA]</scope>
    <source>
        <strain evidence="2">PN_DK_2014</strain>
    </source>
</reference>
<evidence type="ECO:0000313" key="3">
    <source>
        <dbReference type="Proteomes" id="UP000031036"/>
    </source>
</evidence>
<accession>A0A0B2VXZ8</accession>
<feature type="transmembrane region" description="Helical" evidence="1">
    <location>
        <begin position="99"/>
        <end position="122"/>
    </location>
</feature>
<feature type="transmembrane region" description="Helical" evidence="1">
    <location>
        <begin position="178"/>
        <end position="197"/>
    </location>
</feature>
<proteinExistence type="predicted"/>
<keyword evidence="1" id="KW-1133">Transmembrane helix</keyword>
<dbReference type="Proteomes" id="UP000031036">
    <property type="component" value="Unassembled WGS sequence"/>
</dbReference>
<organism evidence="2 3">
    <name type="scientific">Toxocara canis</name>
    <name type="common">Canine roundworm</name>
    <dbReference type="NCBI Taxonomy" id="6265"/>
    <lineage>
        <taxon>Eukaryota</taxon>
        <taxon>Metazoa</taxon>
        <taxon>Ecdysozoa</taxon>
        <taxon>Nematoda</taxon>
        <taxon>Chromadorea</taxon>
        <taxon>Rhabditida</taxon>
        <taxon>Spirurina</taxon>
        <taxon>Ascaridomorpha</taxon>
        <taxon>Ascaridoidea</taxon>
        <taxon>Toxocaridae</taxon>
        <taxon>Toxocara</taxon>
    </lineage>
</organism>
<evidence type="ECO:0008006" key="4">
    <source>
        <dbReference type="Google" id="ProtNLM"/>
    </source>
</evidence>
<evidence type="ECO:0000313" key="2">
    <source>
        <dbReference type="EMBL" id="KHN86269.1"/>
    </source>
</evidence>
<evidence type="ECO:0000256" key="1">
    <source>
        <dbReference type="SAM" id="Phobius"/>
    </source>
</evidence>
<gene>
    <name evidence="2" type="ORF">Tcan_13170</name>
</gene>
<protein>
    <recommendedName>
        <fullName evidence="4">G protein-coupled receptor</fullName>
    </recommendedName>
</protein>
<feature type="transmembrane region" description="Helical" evidence="1">
    <location>
        <begin position="6"/>
        <end position="29"/>
    </location>
</feature>
<sequence length="240" mass="27064">MPQILFTLLIFLFNLDLISLPIGIVFSYGQICNVHIIKQIYTVRYLPIIAVMFPLIALGAALIIQPCLIFSRSPVQLSVYPFMGDPIHVQLSSNGMIPMIAYSVFFVIATVNSYSLMTYSARRIFAKLRTVKMSAQCKKLHRALTLCMILQALLPLLFSTMPMTAFITLIVAPAKIDFYGTTILAALNWQPCIYPLLSVSFIRPFRAQLQNWSSRFCCRCSFHSKSTHQVSSFMYAGATH</sequence>
<dbReference type="OrthoDB" id="5799925at2759"/>
<comment type="caution">
    <text evidence="2">The sequence shown here is derived from an EMBL/GenBank/DDBJ whole genome shotgun (WGS) entry which is preliminary data.</text>
</comment>
<dbReference type="InterPro" id="IPR019421">
    <property type="entry name" value="7TM_GPCR_serpentine_rcpt_Srd"/>
</dbReference>
<dbReference type="Pfam" id="PF10317">
    <property type="entry name" value="7TM_GPCR_Srd"/>
    <property type="match status" value="1"/>
</dbReference>
<keyword evidence="1" id="KW-0472">Membrane</keyword>
<dbReference type="STRING" id="6265.A0A0B2VXZ8"/>
<feature type="transmembrane region" description="Helical" evidence="1">
    <location>
        <begin position="41"/>
        <end position="64"/>
    </location>
</feature>
<dbReference type="EMBL" id="JPKZ01000635">
    <property type="protein sequence ID" value="KHN86269.1"/>
    <property type="molecule type" value="Genomic_DNA"/>
</dbReference>
<dbReference type="AlphaFoldDB" id="A0A0B2VXZ8"/>
<feature type="transmembrane region" description="Helical" evidence="1">
    <location>
        <begin position="143"/>
        <end position="172"/>
    </location>
</feature>